<protein>
    <recommendedName>
        <fullName evidence="5 12">Long-chain-alcohol oxidase</fullName>
        <ecNumber evidence="5 12">1.1.3.20</ecNumber>
    </recommendedName>
</protein>
<dbReference type="InterPro" id="IPR012400">
    <property type="entry name" value="Long_Oxdase"/>
</dbReference>
<reference evidence="18" key="1">
    <citation type="submission" date="2021-03" db="EMBL/GenBank/DDBJ databases">
        <authorList>
            <consortium name="Genoscope - CEA"/>
            <person name="William W."/>
        </authorList>
    </citation>
    <scope>NUCLEOTIDE SEQUENCE</scope>
    <source>
        <strain evidence="18">Doubled-haploid Pahang</strain>
    </source>
</reference>
<keyword evidence="9 15" id="KW-1133">Transmembrane helix</keyword>
<comment type="subcellular location">
    <subcellularLocation>
        <location evidence="3 12">Membrane</location>
    </subcellularLocation>
</comment>
<name>A0A804INY4_MUSAM</name>
<feature type="transmembrane region" description="Helical" evidence="15">
    <location>
        <begin position="83"/>
        <end position="106"/>
    </location>
</feature>
<keyword evidence="6" id="KW-0285">Flavoprotein</keyword>
<dbReference type="PIRSF" id="PIRSF028937">
    <property type="entry name" value="Lg_Ch_AO"/>
    <property type="match status" value="1"/>
</dbReference>
<dbReference type="AlphaFoldDB" id="A0A804INY4"/>
<evidence type="ECO:0000259" key="16">
    <source>
        <dbReference type="Pfam" id="PF00732"/>
    </source>
</evidence>
<evidence type="ECO:0000256" key="4">
    <source>
        <dbReference type="ARBA" id="ARBA00010790"/>
    </source>
</evidence>
<feature type="transmembrane region" description="Helical" evidence="15">
    <location>
        <begin position="127"/>
        <end position="149"/>
    </location>
</feature>
<reference evidence="19" key="2">
    <citation type="submission" date="2021-05" db="UniProtKB">
        <authorList>
            <consortium name="EnsemblPlants"/>
        </authorList>
    </citation>
    <scope>IDENTIFICATION</scope>
    <source>
        <strain evidence="19">subsp. malaccensis</strain>
    </source>
</reference>
<keyword evidence="11 12" id="KW-0472">Membrane</keyword>
<dbReference type="EMBL" id="HG996469">
    <property type="protein sequence ID" value="CAG1841969.1"/>
    <property type="molecule type" value="Genomic_DNA"/>
</dbReference>
<dbReference type="Gene3D" id="3.50.50.60">
    <property type="entry name" value="FAD/NAD(P)-binding domain"/>
    <property type="match status" value="2"/>
</dbReference>
<dbReference type="SUPFAM" id="SSF51905">
    <property type="entry name" value="FAD/NAD(P)-binding domain"/>
    <property type="match status" value="1"/>
</dbReference>
<dbReference type="Pfam" id="PF00732">
    <property type="entry name" value="GMC_oxred_N"/>
    <property type="match status" value="1"/>
</dbReference>
<dbReference type="OMA" id="ASEVWPE"/>
<dbReference type="Pfam" id="PF05199">
    <property type="entry name" value="GMC_oxred_C"/>
    <property type="match status" value="1"/>
</dbReference>
<evidence type="ECO:0000313" key="20">
    <source>
        <dbReference type="Proteomes" id="UP000012960"/>
    </source>
</evidence>
<keyword evidence="7 15" id="KW-0812">Transmembrane</keyword>
<dbReference type="EnsemblPlants" id="Ma04_t12430.1">
    <property type="protein sequence ID" value="Ma04_p12430.1"/>
    <property type="gene ID" value="Ma04_g12430"/>
</dbReference>
<evidence type="ECO:0000256" key="3">
    <source>
        <dbReference type="ARBA" id="ARBA00004370"/>
    </source>
</evidence>
<dbReference type="GO" id="GO:0050660">
    <property type="term" value="F:flavin adenine dinucleotide binding"/>
    <property type="evidence" value="ECO:0007669"/>
    <property type="project" value="InterPro"/>
</dbReference>
<dbReference type="InParanoid" id="A0A804INY4"/>
<comment type="function">
    <text evidence="2 12">Long-chain fatty alcohol oxidase involved in the omega-oxidation pathway of lipid degradation.</text>
</comment>
<evidence type="ECO:0000256" key="11">
    <source>
        <dbReference type="ARBA" id="ARBA00023136"/>
    </source>
</evidence>
<evidence type="ECO:0000256" key="8">
    <source>
        <dbReference type="ARBA" id="ARBA00022827"/>
    </source>
</evidence>
<evidence type="ECO:0000313" key="18">
    <source>
        <dbReference type="EMBL" id="CAG1841969.1"/>
    </source>
</evidence>
<keyword evidence="8 14" id="KW-0274">FAD</keyword>
<evidence type="ECO:0000256" key="5">
    <source>
        <dbReference type="ARBA" id="ARBA00013125"/>
    </source>
</evidence>
<dbReference type="PANTHER" id="PTHR46056">
    <property type="entry name" value="LONG-CHAIN-ALCOHOL OXIDASE"/>
    <property type="match status" value="1"/>
</dbReference>
<organism evidence="19 20">
    <name type="scientific">Musa acuminata subsp. malaccensis</name>
    <name type="common">Wild banana</name>
    <name type="synonym">Musa malaccensis</name>
    <dbReference type="NCBI Taxonomy" id="214687"/>
    <lineage>
        <taxon>Eukaryota</taxon>
        <taxon>Viridiplantae</taxon>
        <taxon>Streptophyta</taxon>
        <taxon>Embryophyta</taxon>
        <taxon>Tracheophyta</taxon>
        <taxon>Spermatophyta</taxon>
        <taxon>Magnoliopsida</taxon>
        <taxon>Liliopsida</taxon>
        <taxon>Zingiberales</taxon>
        <taxon>Musaceae</taxon>
        <taxon>Musa</taxon>
    </lineage>
</organism>
<evidence type="ECO:0000256" key="6">
    <source>
        <dbReference type="ARBA" id="ARBA00022630"/>
    </source>
</evidence>
<evidence type="ECO:0000256" key="9">
    <source>
        <dbReference type="ARBA" id="ARBA00022989"/>
    </source>
</evidence>
<dbReference type="InterPro" id="IPR000172">
    <property type="entry name" value="GMC_OxRdtase_N"/>
</dbReference>
<comment type="catalytic activity">
    <reaction evidence="1 12">
        <text>a long-chain primary fatty alcohol + O2 = a long-chain fatty aldehyde + H2O2</text>
        <dbReference type="Rhea" id="RHEA:22756"/>
        <dbReference type="ChEBI" id="CHEBI:15379"/>
        <dbReference type="ChEBI" id="CHEBI:16240"/>
        <dbReference type="ChEBI" id="CHEBI:17176"/>
        <dbReference type="ChEBI" id="CHEBI:77396"/>
        <dbReference type="EC" id="1.1.3.20"/>
    </reaction>
</comment>
<evidence type="ECO:0000313" key="19">
    <source>
        <dbReference type="EnsemblPlants" id="Ma04_p12430.1"/>
    </source>
</evidence>
<evidence type="ECO:0000256" key="12">
    <source>
        <dbReference type="PIRNR" id="PIRNR028937"/>
    </source>
</evidence>
<evidence type="ECO:0000256" key="10">
    <source>
        <dbReference type="ARBA" id="ARBA00023002"/>
    </source>
</evidence>
<evidence type="ECO:0000256" key="1">
    <source>
        <dbReference type="ARBA" id="ARBA00000920"/>
    </source>
</evidence>
<evidence type="ECO:0000256" key="14">
    <source>
        <dbReference type="PIRSR" id="PIRSR028937-2"/>
    </source>
</evidence>
<evidence type="ECO:0000259" key="17">
    <source>
        <dbReference type="Pfam" id="PF05199"/>
    </source>
</evidence>
<dbReference type="OrthoDB" id="269227at2759"/>
<dbReference type="PANTHER" id="PTHR46056:SF4">
    <property type="entry name" value="LONG-CHAIN-ALCOHOL OXIDASE FAO4A"/>
    <property type="match status" value="1"/>
</dbReference>
<dbReference type="InterPro" id="IPR036188">
    <property type="entry name" value="FAD/NAD-bd_sf"/>
</dbReference>
<feature type="domain" description="Glucose-methanol-choline oxidoreductase C-terminal" evidence="17">
    <location>
        <begin position="599"/>
        <end position="726"/>
    </location>
</feature>
<evidence type="ECO:0000256" key="2">
    <source>
        <dbReference type="ARBA" id="ARBA00003842"/>
    </source>
</evidence>
<accession>A0A804INY4</accession>
<dbReference type="Gramene" id="Ma04_t12430.1">
    <property type="protein sequence ID" value="Ma04_p12430.1"/>
    <property type="gene ID" value="Ma04_g12430"/>
</dbReference>
<dbReference type="InterPro" id="IPR007867">
    <property type="entry name" value="GMC_OxRtase_C"/>
</dbReference>
<feature type="active site" description="Proton acceptor" evidence="13">
    <location>
        <position position="674"/>
    </location>
</feature>
<proteinExistence type="inferred from homology"/>
<sequence>MADPEEMKTWKTVSQLTHPNLIPERLKESLAAVCDTLLPQVDVSSVGDEGLVEFYGTSASMVGTSEHIGGLLSGGLKHPAAGLLYLALWLLSTWYGTFAMCGTRSLSKQFPYFHRFAKVERTKREQILLSWSLGSFPLYAMLFRCLKYLTMRLYFTQLNDDRTNPAWKAMGYCGPDPDLVDQSQHLGTPQHQEKDPVDQEDDVFGPLHSALLHMEKPRDVITRMLHKAGFPAPATFPSSPLTLSCDAAVIGSGSGGSVVAGVLAKAGYKVIVIEKGDYYPSSRLSLLEGPALGAMYEGGGLVATDDVGALLLAGSTVGGGSTVNWSASIRTPGHVRREWCDEHGLELFSSKAYDEALDVVCERMGVQSDVKEEGFNNMILRRGCEKLGYPVANVPCNAPPDHYCGWCHLGCKNGKKQSTKETWLADLADSGNGFILPCCKAVRILYRKGRGIGRSVANGVVVAFGNEEFTVESKVTVVASGALNTPSLLKRSGLKNVHIGKHLHIHPAVMAWGFFPSTRWPEECRKSYEGGILTSMCPLSSYCTLLQTPALHPGMFATVTPWLSAADFRERMTRFSRTAHIFALVRDKGSGTADYPESVVYRMDEEDEEKLKRSLEAAVRILAAAGAEEVGTHHGKGERVKVGGRGGGEGVEELVTEVVRRGLRDGKTPISTAHQMGSCRMAADAKEGAVSPRGETWEVEGLYVADTSVFPTALGVNPMVTVQAIAYCTAQSILQVLQGSNNSSY</sequence>
<feature type="binding site" evidence="14">
    <location>
        <begin position="245"/>
        <end position="260"/>
    </location>
    <ligand>
        <name>FAD</name>
        <dbReference type="ChEBI" id="CHEBI:57692"/>
    </ligand>
</feature>
<feature type="domain" description="Glucose-methanol-choline oxidoreductase N-terminal" evidence="16">
    <location>
        <begin position="294"/>
        <end position="508"/>
    </location>
</feature>
<dbReference type="KEGG" id="mus:103981272"/>
<comment type="similarity">
    <text evidence="4 12">Belongs to the GMC oxidoreductase family.</text>
</comment>
<dbReference type="Proteomes" id="UP000012960">
    <property type="component" value="Unplaced"/>
</dbReference>
<dbReference type="GO" id="GO:0016020">
    <property type="term" value="C:membrane"/>
    <property type="evidence" value="ECO:0007669"/>
    <property type="project" value="UniProtKB-SubCell"/>
</dbReference>
<evidence type="ECO:0000256" key="7">
    <source>
        <dbReference type="ARBA" id="ARBA00022692"/>
    </source>
</evidence>
<evidence type="ECO:0000256" key="13">
    <source>
        <dbReference type="PIRSR" id="PIRSR028937-1"/>
    </source>
</evidence>
<dbReference type="EC" id="1.1.3.20" evidence="5 12"/>
<gene>
    <name evidence="18" type="ORF">GSMUA_117640.1</name>
</gene>
<keyword evidence="10 12" id="KW-0560">Oxidoreductase</keyword>
<evidence type="ECO:0000256" key="15">
    <source>
        <dbReference type="SAM" id="Phobius"/>
    </source>
</evidence>
<keyword evidence="20" id="KW-1185">Reference proteome</keyword>
<dbReference type="GO" id="GO:0046577">
    <property type="term" value="F:long-chain-alcohol oxidase activity"/>
    <property type="evidence" value="ECO:0007669"/>
    <property type="project" value="UniProtKB-EC"/>
</dbReference>